<dbReference type="PANTHER" id="PTHR47718">
    <property type="entry name" value="OS01G0519700 PROTEIN"/>
    <property type="match status" value="1"/>
</dbReference>
<name>A0A444YE89_ARAHY</name>
<proteinExistence type="predicted"/>
<comment type="caution">
    <text evidence="7">The sequence shown here is derived from an EMBL/GenBank/DDBJ whole genome shotgun (WGS) entry which is preliminary data.</text>
</comment>
<evidence type="ECO:0000259" key="6">
    <source>
        <dbReference type="PROSITE" id="PS50966"/>
    </source>
</evidence>
<dbReference type="InterPro" id="IPR006564">
    <property type="entry name" value="Znf_PMZ"/>
</dbReference>
<protein>
    <recommendedName>
        <fullName evidence="6">SWIM-type domain-containing protein</fullName>
    </recommendedName>
</protein>
<dbReference type="EMBL" id="SDMP01000017">
    <property type="protein sequence ID" value="RYR00238.1"/>
    <property type="molecule type" value="Genomic_DNA"/>
</dbReference>
<organism evidence="7 8">
    <name type="scientific">Arachis hypogaea</name>
    <name type="common">Peanut</name>
    <dbReference type="NCBI Taxonomy" id="3818"/>
    <lineage>
        <taxon>Eukaryota</taxon>
        <taxon>Viridiplantae</taxon>
        <taxon>Streptophyta</taxon>
        <taxon>Embryophyta</taxon>
        <taxon>Tracheophyta</taxon>
        <taxon>Spermatophyta</taxon>
        <taxon>Magnoliopsida</taxon>
        <taxon>eudicotyledons</taxon>
        <taxon>Gunneridae</taxon>
        <taxon>Pentapetalae</taxon>
        <taxon>rosids</taxon>
        <taxon>fabids</taxon>
        <taxon>Fabales</taxon>
        <taxon>Fabaceae</taxon>
        <taxon>Papilionoideae</taxon>
        <taxon>50 kb inversion clade</taxon>
        <taxon>dalbergioids sensu lato</taxon>
        <taxon>Dalbergieae</taxon>
        <taxon>Pterocarpus clade</taxon>
        <taxon>Arachis</taxon>
    </lineage>
</organism>
<sequence length="752" mass="86483">MDHSTSNCQLNPGEVDYEFESNEVPKPLLVVDDELVPKVGMTFTTLEDAGKFYRNYTKAAGFSTRVRCTNKKGNEIKNQLITCSREGKWKSKISLTEKTNPTAGLNYPTRIYIHTLKDVGAWIISKVVLDHSHPCCPSKAEMLKQHRELSMSIRRTIENNEEAGIRPSKTYQSFVAAVGGHRELNFIEKDVRNYITREVRNVSEQEDAKEFGKYLLRMKEKNQNFFFELELEEDQSIKLAFWADARSRAAFEYFGDVISFDTTYNTNRYNLVCGSFVGVNHHGQSTLLGCSLMKNEEIESFKWLFQCWLRCMGGNASKGFLTDQCASMKRALEACMPTTIHHWCIWHIMKKIPSKLNGYKGHADIEQEMSQVVWNSYSKDSFDRNWNDFLLNFGLADNKWLSDLYEDRHIWVPIYLDHHFWAGMRSTQRSESMHSFFNKYITRNSSLIQFVKQYDNCLGSREQAERESDAADFHTVIPCATKSSIEAQFQDAYTHQKFRKVQAQFRGKANCITRLTNSALGYSVYEVGEQVSSSIFNKFVVTYDSVAAEVKCQCLLFESRGILCRHAPSVLSFEQVSQVSPRYILERWSKKVKRRHTHIKSSHDEPLMELRSKRFDQLVFRSQNICEFASESEELTAILHRAYDNVMAEMESLKVKRKGTSSLSHEDANLESVNELQSPPRIRTRGRPKNRLGSKLDKQIANATKKKKTKVLSEINLFDGASAVHSNSSQYQGHVMNYQFRVPAAGDNSLGV</sequence>
<keyword evidence="8" id="KW-1185">Reference proteome</keyword>
<keyword evidence="1" id="KW-0479">Metal-binding</keyword>
<dbReference type="PANTHER" id="PTHR47718:SF13">
    <property type="entry name" value="OS09G0290500 PROTEIN"/>
    <property type="match status" value="1"/>
</dbReference>
<evidence type="ECO:0000256" key="5">
    <source>
        <dbReference type="SAM" id="MobiDB-lite"/>
    </source>
</evidence>
<evidence type="ECO:0000256" key="4">
    <source>
        <dbReference type="PROSITE-ProRule" id="PRU00325"/>
    </source>
</evidence>
<evidence type="ECO:0000256" key="1">
    <source>
        <dbReference type="ARBA" id="ARBA00022723"/>
    </source>
</evidence>
<accession>A0A444YE89</accession>
<feature type="region of interest" description="Disordered" evidence="5">
    <location>
        <begin position="660"/>
        <end position="693"/>
    </location>
</feature>
<dbReference type="InterPro" id="IPR004330">
    <property type="entry name" value="FAR1_DNA_bnd_dom"/>
</dbReference>
<dbReference type="InterPro" id="IPR018289">
    <property type="entry name" value="MULE_transposase_dom"/>
</dbReference>
<gene>
    <name evidence="7" type="ORF">Ahy_B07g088344</name>
</gene>
<reference evidence="7 8" key="1">
    <citation type="submission" date="2019-01" db="EMBL/GenBank/DDBJ databases">
        <title>Sequencing of cultivated peanut Arachis hypogaea provides insights into genome evolution and oil improvement.</title>
        <authorList>
            <person name="Chen X."/>
        </authorList>
    </citation>
    <scope>NUCLEOTIDE SEQUENCE [LARGE SCALE GENOMIC DNA]</scope>
    <source>
        <strain evidence="8">cv. Fuhuasheng</strain>
        <tissue evidence="7">Leaves</tissue>
    </source>
</reference>
<dbReference type="InterPro" id="IPR007527">
    <property type="entry name" value="Znf_SWIM"/>
</dbReference>
<dbReference type="PROSITE" id="PS50966">
    <property type="entry name" value="ZF_SWIM"/>
    <property type="match status" value="1"/>
</dbReference>
<feature type="domain" description="SWIM-type" evidence="6">
    <location>
        <begin position="539"/>
        <end position="575"/>
    </location>
</feature>
<dbReference type="AlphaFoldDB" id="A0A444YE89"/>
<evidence type="ECO:0000313" key="7">
    <source>
        <dbReference type="EMBL" id="RYR00238.1"/>
    </source>
</evidence>
<dbReference type="GO" id="GO:0008270">
    <property type="term" value="F:zinc ion binding"/>
    <property type="evidence" value="ECO:0007669"/>
    <property type="project" value="UniProtKB-KW"/>
</dbReference>
<dbReference type="Pfam" id="PF10551">
    <property type="entry name" value="MULE"/>
    <property type="match status" value="1"/>
</dbReference>
<evidence type="ECO:0000313" key="8">
    <source>
        <dbReference type="Proteomes" id="UP000289738"/>
    </source>
</evidence>
<keyword evidence="2 4" id="KW-0863">Zinc-finger</keyword>
<evidence type="ECO:0000256" key="2">
    <source>
        <dbReference type="ARBA" id="ARBA00022771"/>
    </source>
</evidence>
<dbReference type="Proteomes" id="UP000289738">
    <property type="component" value="Chromosome B07"/>
</dbReference>
<evidence type="ECO:0000256" key="3">
    <source>
        <dbReference type="ARBA" id="ARBA00022833"/>
    </source>
</evidence>
<dbReference type="STRING" id="3818.A0A444YE89"/>
<dbReference type="Pfam" id="PF03101">
    <property type="entry name" value="FAR1"/>
    <property type="match status" value="1"/>
</dbReference>
<dbReference type="SMART" id="SM00575">
    <property type="entry name" value="ZnF_PMZ"/>
    <property type="match status" value="1"/>
</dbReference>
<keyword evidence="3" id="KW-0862">Zinc</keyword>
<feature type="compositionally biased region" description="Basic residues" evidence="5">
    <location>
        <begin position="682"/>
        <end position="692"/>
    </location>
</feature>